<dbReference type="EMBL" id="VIWT01000002">
    <property type="protein sequence ID" value="TWF91393.1"/>
    <property type="molecule type" value="Genomic_DNA"/>
</dbReference>
<reference evidence="1 2" key="1">
    <citation type="submission" date="2019-06" db="EMBL/GenBank/DDBJ databases">
        <title>Sequencing the genomes of 1000 actinobacteria strains.</title>
        <authorList>
            <person name="Klenk H.-P."/>
        </authorList>
    </citation>
    <scope>NUCLEOTIDE SEQUENCE [LARGE SCALE GENOMIC DNA]</scope>
    <source>
        <strain evidence="1 2">DSM 44826</strain>
    </source>
</reference>
<gene>
    <name evidence="1" type="ORF">FHX73_12508</name>
</gene>
<dbReference type="InterPro" id="IPR025851">
    <property type="entry name" value="SUKH-4"/>
</dbReference>
<dbReference type="RefSeq" id="WP_145908991.1">
    <property type="nucleotide sequence ID" value="NZ_BAAAMZ010000010.1"/>
</dbReference>
<proteinExistence type="predicted"/>
<organism evidence="1 2">
    <name type="scientific">Kitasatospora viridis</name>
    <dbReference type="NCBI Taxonomy" id="281105"/>
    <lineage>
        <taxon>Bacteria</taxon>
        <taxon>Bacillati</taxon>
        <taxon>Actinomycetota</taxon>
        <taxon>Actinomycetes</taxon>
        <taxon>Kitasatosporales</taxon>
        <taxon>Streptomycetaceae</taxon>
        <taxon>Kitasatospora</taxon>
    </lineage>
</organism>
<accession>A0A561TWA8</accession>
<evidence type="ECO:0000313" key="2">
    <source>
        <dbReference type="Proteomes" id="UP000317940"/>
    </source>
</evidence>
<dbReference type="AlphaFoldDB" id="A0A561TWA8"/>
<evidence type="ECO:0000313" key="1">
    <source>
        <dbReference type="EMBL" id="TWF91393.1"/>
    </source>
</evidence>
<sequence>MIRDLPPLPLPEYVVVRIGCSPEVPAEIAADLRQFGVPAGLIGYEYRSLAEATVLSGIDGSRVVVFGTSGLFGLVAIDVTSRRIVHIPAPESSTVNHVNRDLGAFHRCVAAAIARFPFYEEGEEDRGDEAADDLRELLATLDDTALAHNGLWETLCDDIAMGDYANWQG</sequence>
<protein>
    <submittedName>
        <fullName evidence="1">SUKH-4 immunity protein of toxin-antitoxin system</fullName>
    </submittedName>
</protein>
<comment type="caution">
    <text evidence="1">The sequence shown here is derived from an EMBL/GenBank/DDBJ whole genome shotgun (WGS) entry which is preliminary data.</text>
</comment>
<name>A0A561TWA8_9ACTN</name>
<dbReference type="Pfam" id="PF14435">
    <property type="entry name" value="SUKH-4"/>
    <property type="match status" value="1"/>
</dbReference>
<keyword evidence="2" id="KW-1185">Reference proteome</keyword>
<dbReference type="Proteomes" id="UP000317940">
    <property type="component" value="Unassembled WGS sequence"/>
</dbReference>
<dbReference type="OrthoDB" id="4162738at2"/>